<dbReference type="AlphaFoldDB" id="A0A1M5S2M1"/>
<sequence>MDASMLEETIQNPNPYPIVADILYDDIWQLCLQARDLSWDPVRVIDWGALKTYAETLPEEVRQAGAEWWSLRAWMEHGATPYGAERFRDAVFEHLPFEIKQHVVNFIAEELRHHEASFRVAAALGDYQPIPKSDYFQMVIPKFHDETDEKAMPFYAGMAVNTLFEQLSGELLTARYKNARHPAIKEACRLILRDEARHIQFGRILMRRFFETLSADQKRTLGAKFAKKLRGSLLNGVYAVVNLPEDERKRSARARQLAAEYGLGATFPDEEVSIIAASLAQIRREVEPYAVPIPRIPEIEGREPAVTAAE</sequence>
<organism evidence="1 2">
    <name type="scientific">Bradyrhizobium erythrophlei</name>
    <dbReference type="NCBI Taxonomy" id="1437360"/>
    <lineage>
        <taxon>Bacteria</taxon>
        <taxon>Pseudomonadati</taxon>
        <taxon>Pseudomonadota</taxon>
        <taxon>Alphaproteobacteria</taxon>
        <taxon>Hyphomicrobiales</taxon>
        <taxon>Nitrobacteraceae</taxon>
        <taxon>Bradyrhizobium</taxon>
    </lineage>
</organism>
<accession>A0A1M5S2M1</accession>
<dbReference type="RefSeq" id="WP_079603245.1">
    <property type="nucleotide sequence ID" value="NZ_LT670817.1"/>
</dbReference>
<dbReference type="Pfam" id="PF11583">
    <property type="entry name" value="AurF"/>
    <property type="match status" value="1"/>
</dbReference>
<dbReference type="EMBL" id="LT670817">
    <property type="protein sequence ID" value="SHH32724.1"/>
    <property type="molecule type" value="Genomic_DNA"/>
</dbReference>
<dbReference type="InterPro" id="IPR009078">
    <property type="entry name" value="Ferritin-like_SF"/>
</dbReference>
<name>A0A1M5S2M1_9BRAD</name>
<reference evidence="1 2" key="1">
    <citation type="submission" date="2016-11" db="EMBL/GenBank/DDBJ databases">
        <authorList>
            <person name="Jaros S."/>
            <person name="Januszkiewicz K."/>
            <person name="Wedrychowicz H."/>
        </authorList>
    </citation>
    <scope>NUCLEOTIDE SEQUENCE [LARGE SCALE GENOMIC DNA]</scope>
    <source>
        <strain evidence="1 2">GAS138</strain>
    </source>
</reference>
<dbReference type="GO" id="GO:0016491">
    <property type="term" value="F:oxidoreductase activity"/>
    <property type="evidence" value="ECO:0007669"/>
    <property type="project" value="InterPro"/>
</dbReference>
<dbReference type="Proteomes" id="UP000189796">
    <property type="component" value="Chromosome I"/>
</dbReference>
<dbReference type="OrthoDB" id="5500270at2"/>
<dbReference type="CDD" id="cd00657">
    <property type="entry name" value="Ferritin_like"/>
    <property type="match status" value="1"/>
</dbReference>
<gene>
    <name evidence="1" type="ORF">SAMN05443248_4456</name>
</gene>
<dbReference type="Gene3D" id="1.10.620.20">
    <property type="entry name" value="Ribonucleotide Reductase, subunit A"/>
    <property type="match status" value="1"/>
</dbReference>
<protein>
    <submittedName>
        <fullName evidence="1">p-aminobenzoate N-oxygenase AurF</fullName>
    </submittedName>
</protein>
<dbReference type="SUPFAM" id="SSF47240">
    <property type="entry name" value="Ferritin-like"/>
    <property type="match status" value="1"/>
</dbReference>
<dbReference type="InterPro" id="IPR025859">
    <property type="entry name" value="AurF/CmlI"/>
</dbReference>
<evidence type="ECO:0000313" key="1">
    <source>
        <dbReference type="EMBL" id="SHH32724.1"/>
    </source>
</evidence>
<proteinExistence type="predicted"/>
<dbReference type="InterPro" id="IPR012348">
    <property type="entry name" value="RNR-like"/>
</dbReference>
<evidence type="ECO:0000313" key="2">
    <source>
        <dbReference type="Proteomes" id="UP000189796"/>
    </source>
</evidence>